<feature type="transmembrane region" description="Helical" evidence="10">
    <location>
        <begin position="66"/>
        <end position="85"/>
    </location>
</feature>
<dbReference type="InterPro" id="IPR045585">
    <property type="entry name" value="CdaA_N"/>
</dbReference>
<dbReference type="GO" id="GO:0005524">
    <property type="term" value="F:ATP binding"/>
    <property type="evidence" value="ECO:0007669"/>
    <property type="project" value="UniProtKB-UniRule"/>
</dbReference>
<evidence type="ECO:0000313" key="13">
    <source>
        <dbReference type="Proteomes" id="UP000001205"/>
    </source>
</evidence>
<dbReference type="PANTHER" id="PTHR34185">
    <property type="entry name" value="DIADENYLATE CYCLASE"/>
    <property type="match status" value="1"/>
</dbReference>
<proteinExistence type="inferred from homology"/>
<keyword evidence="3 10" id="KW-0808">Transferase</keyword>
<evidence type="ECO:0000256" key="3">
    <source>
        <dbReference type="ARBA" id="ARBA00022679"/>
    </source>
</evidence>
<dbReference type="Gene3D" id="3.40.1700.10">
    <property type="entry name" value="DNA integrity scanning protein, DisA, N-terminal domain"/>
    <property type="match status" value="1"/>
</dbReference>
<dbReference type="FunFam" id="3.40.1700.10:FF:000002">
    <property type="entry name" value="Diadenylate cyclase"/>
    <property type="match status" value="1"/>
</dbReference>
<comment type="subunit">
    <text evidence="10">Probably a homodimer.</text>
</comment>
<dbReference type="PIRSF" id="PIRSF004793">
    <property type="entry name" value="UCP004793"/>
    <property type="match status" value="1"/>
</dbReference>
<dbReference type="GO" id="GO:0004016">
    <property type="term" value="F:adenylate cyclase activity"/>
    <property type="evidence" value="ECO:0007669"/>
    <property type="project" value="UniProtKB-UniRule"/>
</dbReference>
<gene>
    <name evidence="10" type="primary">dacA</name>
    <name evidence="12" type="ordered locus">BT0008</name>
</gene>
<reference evidence="13" key="1">
    <citation type="submission" date="2004-12" db="EMBL/GenBank/DDBJ databases">
        <title>The genome sequence of Borrelia hermsii and Borrelia turicatae: comparative analysis of two agents of endemic N. America relapsing fever.</title>
        <authorList>
            <person name="Porcella S.F."/>
            <person name="Raffel S.J."/>
            <person name="Schrumpf M.E."/>
            <person name="Montgomery B."/>
            <person name="Smith T."/>
            <person name="Schwan T.G."/>
        </authorList>
    </citation>
    <scope>NUCLEOTIDE SEQUENCE [LARGE SCALE GENOMIC DNA]</scope>
    <source>
        <strain evidence="13">91E135</strain>
    </source>
</reference>
<evidence type="ECO:0000256" key="2">
    <source>
        <dbReference type="ARBA" id="ARBA00022475"/>
    </source>
</evidence>
<organism evidence="12 13">
    <name type="scientific">Borrelia turicatae (strain 91E135)</name>
    <dbReference type="NCBI Taxonomy" id="314724"/>
    <lineage>
        <taxon>Bacteria</taxon>
        <taxon>Pseudomonadati</taxon>
        <taxon>Spirochaetota</taxon>
        <taxon>Spirochaetia</taxon>
        <taxon>Spirochaetales</taxon>
        <taxon>Borreliaceae</taxon>
        <taxon>Borrelia</taxon>
    </lineage>
</organism>
<dbReference type="NCBIfam" id="TIGR00159">
    <property type="entry name" value="diadenylate cyclase CdaA"/>
    <property type="match status" value="1"/>
</dbReference>
<evidence type="ECO:0000256" key="10">
    <source>
        <dbReference type="HAMAP-Rule" id="MF_01499"/>
    </source>
</evidence>
<dbReference type="SUPFAM" id="SSF143597">
    <property type="entry name" value="YojJ-like"/>
    <property type="match status" value="1"/>
</dbReference>
<sequence length="258" mass="29022">MIMIDISSINQIKDIFSKVLDVSLISILVYYIYKNVINSYSVNLLKGMIIITSIGIVSYYFNLYTINWLLNYIANILPIAMLILFHQEIKKIIMQIGNFNLSFKLANNKEETTKTIVEIIKTIKHLSENKSGSLICIEKKIQLDQIINKGIRLDSIVSNEILISIFDYETPLHDGAVIISNNKIVYAGSFLPLSNVESISKTFGTRHRAGLGISENSDAITIITSEETGSISLTQNGKLEYNLSLNEIKKKLNLALIE</sequence>
<dbReference type="PROSITE" id="PS51794">
    <property type="entry name" value="DAC"/>
    <property type="match status" value="1"/>
</dbReference>
<dbReference type="InterPro" id="IPR034701">
    <property type="entry name" value="CdaA"/>
</dbReference>
<protein>
    <recommendedName>
        <fullName evidence="10">Diadenylate cyclase</fullName>
        <shortName evidence="10">DAC</shortName>
        <ecNumber evidence="10">2.7.7.85</ecNumber>
    </recommendedName>
    <alternativeName>
        <fullName evidence="10">Cyclic-di-AMP synthase</fullName>
        <shortName evidence="10">c-di-AMP synthase</shortName>
    </alternativeName>
</protein>
<keyword evidence="13" id="KW-1185">Reference proteome</keyword>
<evidence type="ECO:0000256" key="7">
    <source>
        <dbReference type="ARBA" id="ARBA00022840"/>
    </source>
</evidence>
<evidence type="ECO:0000256" key="5">
    <source>
        <dbReference type="ARBA" id="ARBA00022695"/>
    </source>
</evidence>
<keyword evidence="7 10" id="KW-0067">ATP-binding</keyword>
<keyword evidence="4 10" id="KW-0812">Transmembrane</keyword>
<keyword evidence="9 10" id="KW-0472">Membrane</keyword>
<dbReference type="Pfam" id="PF02457">
    <property type="entry name" value="DAC"/>
    <property type="match status" value="1"/>
</dbReference>
<dbReference type="EC" id="2.7.7.85" evidence="10"/>
<dbReference type="InterPro" id="IPR014046">
    <property type="entry name" value="C-di-AMP_synthase"/>
</dbReference>
<dbReference type="EMBL" id="CP000049">
    <property type="protein sequence ID" value="AAX17353.1"/>
    <property type="molecule type" value="Genomic_DNA"/>
</dbReference>
<dbReference type="InterPro" id="IPR003390">
    <property type="entry name" value="DNA_integrity_scan_DisA_N"/>
</dbReference>
<comment type="function">
    <text evidence="10">Catalyzes the condensation of 2 ATP molecules into cyclic di-AMP (c-di-AMP), a second messenger used to regulate differing processes in different bacteria.</text>
</comment>
<dbReference type="KEGG" id="btu:BT0008"/>
<feature type="transmembrane region" description="Helical" evidence="10">
    <location>
        <begin position="40"/>
        <end position="60"/>
    </location>
</feature>
<feature type="transmembrane region" description="Helical" evidence="10">
    <location>
        <begin position="15"/>
        <end position="33"/>
    </location>
</feature>
<evidence type="ECO:0000256" key="6">
    <source>
        <dbReference type="ARBA" id="ARBA00022741"/>
    </source>
</evidence>
<keyword evidence="8 10" id="KW-1133">Transmembrane helix</keyword>
<evidence type="ECO:0000256" key="9">
    <source>
        <dbReference type="ARBA" id="ARBA00023136"/>
    </source>
</evidence>
<comment type="caution">
    <text evidence="10">Lacks conserved residue(s) required for the propagation of feature annotation.</text>
</comment>
<dbReference type="PANTHER" id="PTHR34185:SF1">
    <property type="entry name" value="DIADENYLATE CYCLASE"/>
    <property type="match status" value="1"/>
</dbReference>
<dbReference type="InterPro" id="IPR036888">
    <property type="entry name" value="DNA_integrity_DisA_N_sf"/>
</dbReference>
<dbReference type="InterPro" id="IPR050338">
    <property type="entry name" value="DisA"/>
</dbReference>
<evidence type="ECO:0000256" key="4">
    <source>
        <dbReference type="ARBA" id="ARBA00022692"/>
    </source>
</evidence>
<dbReference type="Proteomes" id="UP000001205">
    <property type="component" value="Chromosome"/>
</dbReference>
<dbReference type="GO" id="GO:0106408">
    <property type="term" value="F:diadenylate cyclase activity"/>
    <property type="evidence" value="ECO:0007669"/>
    <property type="project" value="UniProtKB-EC"/>
</dbReference>
<dbReference type="HAMAP" id="MF_01499">
    <property type="entry name" value="DacA"/>
    <property type="match status" value="1"/>
</dbReference>
<accession>A0ABF7PUK3</accession>
<keyword evidence="6 10" id="KW-0547">Nucleotide-binding</keyword>
<evidence type="ECO:0000259" key="11">
    <source>
        <dbReference type="PROSITE" id="PS51794"/>
    </source>
</evidence>
<evidence type="ECO:0000313" key="12">
    <source>
        <dbReference type="EMBL" id="AAX17353.1"/>
    </source>
</evidence>
<dbReference type="Pfam" id="PF19293">
    <property type="entry name" value="CdaA_N"/>
    <property type="match status" value="1"/>
</dbReference>
<keyword evidence="2 10" id="KW-1003">Cell membrane</keyword>
<keyword evidence="10" id="KW-0997">Cell inner membrane</keyword>
<keyword evidence="5 10" id="KW-0548">Nucleotidyltransferase</keyword>
<evidence type="ECO:0000256" key="1">
    <source>
        <dbReference type="ARBA" id="ARBA00000877"/>
    </source>
</evidence>
<comment type="similarity">
    <text evidence="10">Belongs to the adenylate cyclase family. DacA/CdaA subfamily.</text>
</comment>
<comment type="catalytic activity">
    <reaction evidence="1 10">
        <text>2 ATP = 3',3'-c-di-AMP + 2 diphosphate</text>
        <dbReference type="Rhea" id="RHEA:35655"/>
        <dbReference type="ChEBI" id="CHEBI:30616"/>
        <dbReference type="ChEBI" id="CHEBI:33019"/>
        <dbReference type="ChEBI" id="CHEBI:71500"/>
        <dbReference type="EC" id="2.7.7.85"/>
    </reaction>
</comment>
<evidence type="ECO:0000256" key="8">
    <source>
        <dbReference type="ARBA" id="ARBA00022989"/>
    </source>
</evidence>
<feature type="domain" description="DAC" evidence="11">
    <location>
        <begin position="86"/>
        <end position="245"/>
    </location>
</feature>
<dbReference type="AlphaFoldDB" id="A0ABF7PUK3"/>
<name>A0ABF7PUK3_BORT9</name>